<feature type="transmembrane region" description="Helical" evidence="1">
    <location>
        <begin position="150"/>
        <end position="171"/>
    </location>
</feature>
<comment type="caution">
    <text evidence="2">The sequence shown here is derived from an EMBL/GenBank/DDBJ whole genome shotgun (WGS) entry which is preliminary data.</text>
</comment>
<keyword evidence="1" id="KW-0472">Membrane</keyword>
<protein>
    <submittedName>
        <fullName evidence="2">Uncharacterized protein</fullName>
    </submittedName>
</protein>
<gene>
    <name evidence="2" type="ORF">PMIN01_08202</name>
</gene>
<keyword evidence="1" id="KW-1133">Transmembrane helix</keyword>
<dbReference type="Proteomes" id="UP000756921">
    <property type="component" value="Unassembled WGS sequence"/>
</dbReference>
<keyword evidence="1" id="KW-0812">Transmembrane</keyword>
<keyword evidence="3" id="KW-1185">Reference proteome</keyword>
<evidence type="ECO:0000313" key="3">
    <source>
        <dbReference type="Proteomes" id="UP000756921"/>
    </source>
</evidence>
<name>A0A9P6GED3_9PLEO</name>
<proteinExistence type="predicted"/>
<evidence type="ECO:0000313" key="2">
    <source>
        <dbReference type="EMBL" id="KAF9733859.1"/>
    </source>
</evidence>
<evidence type="ECO:0000256" key="1">
    <source>
        <dbReference type="SAM" id="Phobius"/>
    </source>
</evidence>
<sequence length="176" mass="19013">MAGQSNARTITLLIPTASTLRTAVITLTRSTVPEQPNTPANSNSPGRNSNSILWAIVVVLSVFSAWELRELRGFRDFQGAMAAMVPKACQVYKAKKAFEGVLVRLVKKVLEGLLAHEVSLVCLVREVCKGTAEALDLEVPMVVMEIREKVVGTARMGVMAAMGMMGVMGVMGETQY</sequence>
<accession>A0A9P6GED3</accession>
<reference evidence="2" key="1">
    <citation type="journal article" date="2020" name="Mol. Plant Microbe Interact.">
        <title>Genome Sequence of the Biocontrol Agent Coniothyrium minitans strain Conio (IMI 134523).</title>
        <authorList>
            <person name="Patel D."/>
            <person name="Shittu T.A."/>
            <person name="Baroncelli R."/>
            <person name="Muthumeenakshi S."/>
            <person name="Osborne T.H."/>
            <person name="Janganan T.K."/>
            <person name="Sreenivasaprasad S."/>
        </authorList>
    </citation>
    <scope>NUCLEOTIDE SEQUENCE</scope>
    <source>
        <strain evidence="2">Conio</strain>
    </source>
</reference>
<dbReference type="AlphaFoldDB" id="A0A9P6GED3"/>
<organism evidence="2 3">
    <name type="scientific">Paraphaeosphaeria minitans</name>
    <dbReference type="NCBI Taxonomy" id="565426"/>
    <lineage>
        <taxon>Eukaryota</taxon>
        <taxon>Fungi</taxon>
        <taxon>Dikarya</taxon>
        <taxon>Ascomycota</taxon>
        <taxon>Pezizomycotina</taxon>
        <taxon>Dothideomycetes</taxon>
        <taxon>Pleosporomycetidae</taxon>
        <taxon>Pleosporales</taxon>
        <taxon>Massarineae</taxon>
        <taxon>Didymosphaeriaceae</taxon>
        <taxon>Paraphaeosphaeria</taxon>
    </lineage>
</organism>
<dbReference type="EMBL" id="WJXW01000008">
    <property type="protein sequence ID" value="KAF9733859.1"/>
    <property type="molecule type" value="Genomic_DNA"/>
</dbReference>